<dbReference type="AlphaFoldDB" id="M4BT93"/>
<dbReference type="eggNOG" id="KOG2043">
    <property type="taxonomic scope" value="Eukaryota"/>
</dbReference>
<protein>
    <recommendedName>
        <fullName evidence="5">BRCT domain-containing protein</fullName>
    </recommendedName>
</protein>
<evidence type="ECO:0000256" key="3">
    <source>
        <dbReference type="ARBA" id="ARBA00023242"/>
    </source>
</evidence>
<feature type="compositionally biased region" description="Low complexity" evidence="4">
    <location>
        <begin position="54"/>
        <end position="67"/>
    </location>
</feature>
<dbReference type="GO" id="GO:0006974">
    <property type="term" value="P:DNA damage response"/>
    <property type="evidence" value="ECO:0007669"/>
    <property type="project" value="UniProtKB-KW"/>
</dbReference>
<reference evidence="7" key="1">
    <citation type="journal article" date="2010" name="Science">
        <title>Signatures of adaptation to obligate biotrophy in the Hyaloperonospora arabidopsidis genome.</title>
        <authorList>
            <person name="Baxter L."/>
            <person name="Tripathy S."/>
            <person name="Ishaque N."/>
            <person name="Boot N."/>
            <person name="Cabral A."/>
            <person name="Kemen E."/>
            <person name="Thines M."/>
            <person name="Ah-Fong A."/>
            <person name="Anderson R."/>
            <person name="Badejoko W."/>
            <person name="Bittner-Eddy P."/>
            <person name="Boore J.L."/>
            <person name="Chibucos M.C."/>
            <person name="Coates M."/>
            <person name="Dehal P."/>
            <person name="Delehaunty K."/>
            <person name="Dong S."/>
            <person name="Downton P."/>
            <person name="Dumas B."/>
            <person name="Fabro G."/>
            <person name="Fronick C."/>
            <person name="Fuerstenberg S.I."/>
            <person name="Fulton L."/>
            <person name="Gaulin E."/>
            <person name="Govers F."/>
            <person name="Hughes L."/>
            <person name="Humphray S."/>
            <person name="Jiang R.H."/>
            <person name="Judelson H."/>
            <person name="Kamoun S."/>
            <person name="Kyung K."/>
            <person name="Meijer H."/>
            <person name="Minx P."/>
            <person name="Morris P."/>
            <person name="Nelson J."/>
            <person name="Phuntumart V."/>
            <person name="Qutob D."/>
            <person name="Rehmany A."/>
            <person name="Rougon-Cardoso A."/>
            <person name="Ryden P."/>
            <person name="Torto-Alalibo T."/>
            <person name="Studholme D."/>
            <person name="Wang Y."/>
            <person name="Win J."/>
            <person name="Wood J."/>
            <person name="Clifton S.W."/>
            <person name="Rogers J."/>
            <person name="Van den Ackerveken G."/>
            <person name="Jones J.D."/>
            <person name="McDowell J.M."/>
            <person name="Beynon J."/>
            <person name="Tyler B.M."/>
        </authorList>
    </citation>
    <scope>NUCLEOTIDE SEQUENCE [LARGE SCALE GENOMIC DNA]</scope>
    <source>
        <strain evidence="7">Emoy2</strain>
    </source>
</reference>
<dbReference type="Pfam" id="PF16589">
    <property type="entry name" value="BRCT_2"/>
    <property type="match status" value="1"/>
</dbReference>
<dbReference type="GO" id="GO:0005634">
    <property type="term" value="C:nucleus"/>
    <property type="evidence" value="ECO:0007669"/>
    <property type="project" value="UniProtKB-SubCell"/>
</dbReference>
<dbReference type="Gene3D" id="3.40.50.10190">
    <property type="entry name" value="BRCT domain"/>
    <property type="match status" value="2"/>
</dbReference>
<feature type="compositionally biased region" description="Polar residues" evidence="4">
    <location>
        <begin position="360"/>
        <end position="369"/>
    </location>
</feature>
<dbReference type="EMBL" id="JH597831">
    <property type="status" value="NOT_ANNOTATED_CDS"/>
    <property type="molecule type" value="Genomic_DNA"/>
</dbReference>
<feature type="compositionally biased region" description="Acidic residues" evidence="4">
    <location>
        <begin position="1"/>
        <end position="10"/>
    </location>
</feature>
<evidence type="ECO:0000259" key="5">
    <source>
        <dbReference type="PROSITE" id="PS50172"/>
    </source>
</evidence>
<dbReference type="Proteomes" id="UP000011713">
    <property type="component" value="Unassembled WGS sequence"/>
</dbReference>
<evidence type="ECO:0000313" key="7">
    <source>
        <dbReference type="Proteomes" id="UP000011713"/>
    </source>
</evidence>
<organism evidence="6 7">
    <name type="scientific">Hyaloperonospora arabidopsidis (strain Emoy2)</name>
    <name type="common">Downy mildew agent</name>
    <name type="synonym">Peronospora arabidopsidis</name>
    <dbReference type="NCBI Taxonomy" id="559515"/>
    <lineage>
        <taxon>Eukaryota</taxon>
        <taxon>Sar</taxon>
        <taxon>Stramenopiles</taxon>
        <taxon>Oomycota</taxon>
        <taxon>Peronosporomycetes</taxon>
        <taxon>Peronosporales</taxon>
        <taxon>Peronosporaceae</taxon>
        <taxon>Hyaloperonospora</taxon>
    </lineage>
</organism>
<reference evidence="6" key="2">
    <citation type="submission" date="2015-06" db="UniProtKB">
        <authorList>
            <consortium name="EnsemblProtists"/>
        </authorList>
    </citation>
    <scope>IDENTIFICATION</scope>
    <source>
        <strain evidence="6">Emoy2</strain>
    </source>
</reference>
<dbReference type="OMA" id="IRMTNSE"/>
<sequence length="685" mass="74911">MATCAYDEDSSGQKTPVGFEDSPSQWYTANRRKRAALSAMDEELTQPDSQVTQAETEMASASEETGAPGFVAYEPSQEKEDGVQEKNRLDEEATQIWMTNSGEQKGASRLTSSSEEIVPLPKPFAVDEDTGIGAGDDDAESNMSDDMLEQVGSIAAPSSIADSLQKRTRTSEGLKRICMLSRPLRVSTALSSHDAIDSSGGETEIEAEPKEESPAKFHAHLSEKQTFSTDGMQSNVVKGVSFPKVALKGNLPIVERKSIGLISTTKKTHELTSPSRRSNREKCQAREGMYHGTDRFHRDRDRVLSHSLYRPNSFENQEGKECSDEDVPYAHAETHGDSSEVIDDKLQDILDEGDRLDMLGNTSSHTASRSPRKLPTTGHGRKRTHCPGKQAQGGSIRIILTGLEPTAVIRKKIKSIAGAVYESDIEKATHLIAPQNKLKRTVKLLCGISCCTHIVGEQWLDKSAQAGVAIDEHANCLRDVEPESKWQFDLRTTMYGVAVEHRRRLLANYSVLITNHKSLLPPVDDLVKIIKYAGGKATSKGKPAPGDIVISSEAALATAAVRMQLVDVNPKHIYSSELILRSILQQRVELDKYRVRAPGSAHGRVLTAKLSLQHKALTALVSKRDGLLCLGRVADRDRLGRGQLIQTRALKGDAVDKGASLAQTRAPACRARCCQRARTIHSLIG</sequence>
<dbReference type="PANTHER" id="PTHR23196:SF1">
    <property type="entry name" value="PAX-INTERACTING PROTEIN 1"/>
    <property type="match status" value="1"/>
</dbReference>
<evidence type="ECO:0000256" key="1">
    <source>
        <dbReference type="ARBA" id="ARBA00004123"/>
    </source>
</evidence>
<feature type="region of interest" description="Disordered" evidence="4">
    <location>
        <begin position="266"/>
        <end position="298"/>
    </location>
</feature>
<feature type="compositionally biased region" description="Polar residues" evidence="4">
    <location>
        <begin position="266"/>
        <end position="276"/>
    </location>
</feature>
<dbReference type="PROSITE" id="PS50172">
    <property type="entry name" value="BRCT"/>
    <property type="match status" value="1"/>
</dbReference>
<feature type="compositionally biased region" description="Basic and acidic residues" evidence="4">
    <location>
        <begin position="278"/>
        <end position="298"/>
    </location>
</feature>
<feature type="domain" description="BRCT" evidence="5">
    <location>
        <begin position="395"/>
        <end position="477"/>
    </location>
</feature>
<keyword evidence="3" id="KW-0539">Nucleus</keyword>
<dbReference type="InParanoid" id="M4BT93"/>
<evidence type="ECO:0000313" key="6">
    <source>
        <dbReference type="EnsemblProtists" id="HpaP809678"/>
    </source>
</evidence>
<feature type="region of interest" description="Disordered" evidence="4">
    <location>
        <begin position="95"/>
        <end position="143"/>
    </location>
</feature>
<feature type="compositionally biased region" description="Polar residues" evidence="4">
    <location>
        <begin position="96"/>
        <end position="115"/>
    </location>
</feature>
<dbReference type="InterPro" id="IPR001357">
    <property type="entry name" value="BRCT_dom"/>
</dbReference>
<dbReference type="VEuPathDB" id="FungiDB:HpaG809678"/>
<evidence type="ECO:0000256" key="2">
    <source>
        <dbReference type="ARBA" id="ARBA00022763"/>
    </source>
</evidence>
<dbReference type="InterPro" id="IPR051579">
    <property type="entry name" value="DDR_Transcriptional_Reg"/>
</dbReference>
<dbReference type="CDD" id="cd18432">
    <property type="entry name" value="BRCT_PAXIP1_rpt6_like"/>
    <property type="match status" value="1"/>
</dbReference>
<keyword evidence="7" id="KW-1185">Reference proteome</keyword>
<feature type="region of interest" description="Disordered" evidence="4">
    <location>
        <begin position="1"/>
        <end position="26"/>
    </location>
</feature>
<dbReference type="STRING" id="559515.M4BT93"/>
<dbReference type="SMART" id="SM00292">
    <property type="entry name" value="BRCT"/>
    <property type="match status" value="2"/>
</dbReference>
<proteinExistence type="predicted"/>
<feature type="compositionally biased region" description="Acidic residues" evidence="4">
    <location>
        <begin position="126"/>
        <end position="140"/>
    </location>
</feature>
<dbReference type="HOGENOM" id="CLU_479399_0_0_1"/>
<dbReference type="PANTHER" id="PTHR23196">
    <property type="entry name" value="PAX TRANSCRIPTION ACTIVATION DOMAIN INTERACTING PROTEIN"/>
    <property type="match status" value="1"/>
</dbReference>
<dbReference type="Pfam" id="PF16770">
    <property type="entry name" value="RTT107_BRCT_5"/>
    <property type="match status" value="1"/>
</dbReference>
<name>M4BT93_HYAAE</name>
<feature type="region of interest" description="Disordered" evidence="4">
    <location>
        <begin position="356"/>
        <end position="389"/>
    </location>
</feature>
<evidence type="ECO:0000256" key="4">
    <source>
        <dbReference type="SAM" id="MobiDB-lite"/>
    </source>
</evidence>
<feature type="region of interest" description="Disordered" evidence="4">
    <location>
        <begin position="191"/>
        <end position="213"/>
    </location>
</feature>
<dbReference type="SUPFAM" id="SSF52113">
    <property type="entry name" value="BRCT domain"/>
    <property type="match status" value="1"/>
</dbReference>
<keyword evidence="2" id="KW-0227">DNA damage</keyword>
<feature type="region of interest" description="Disordered" evidence="4">
    <location>
        <begin position="39"/>
        <end position="68"/>
    </location>
</feature>
<dbReference type="InterPro" id="IPR036420">
    <property type="entry name" value="BRCT_dom_sf"/>
</dbReference>
<comment type="subcellular location">
    <subcellularLocation>
        <location evidence="1">Nucleus</location>
    </subcellularLocation>
</comment>
<dbReference type="EnsemblProtists" id="HpaT809678">
    <property type="protein sequence ID" value="HpaP809678"/>
    <property type="gene ID" value="HpaG809678"/>
</dbReference>
<accession>M4BT93</accession>